<dbReference type="InterPro" id="IPR023395">
    <property type="entry name" value="MCP_dom_sf"/>
</dbReference>
<organism evidence="16 17">
    <name type="scientific">Wallemia ichthyophaga</name>
    <dbReference type="NCBI Taxonomy" id="245174"/>
    <lineage>
        <taxon>Eukaryota</taxon>
        <taxon>Fungi</taxon>
        <taxon>Dikarya</taxon>
        <taxon>Basidiomycota</taxon>
        <taxon>Wallemiomycotina</taxon>
        <taxon>Wallemiomycetes</taxon>
        <taxon>Wallemiales</taxon>
        <taxon>Wallemiaceae</taxon>
        <taxon>Wallemia</taxon>
    </lineage>
</organism>
<keyword evidence="4 12" id="KW-0812">Transmembrane</keyword>
<dbReference type="Gene3D" id="1.10.238.10">
    <property type="entry name" value="EF-hand"/>
    <property type="match status" value="1"/>
</dbReference>
<evidence type="ECO:0000256" key="12">
    <source>
        <dbReference type="PROSITE-ProRule" id="PRU00282"/>
    </source>
</evidence>
<comment type="subcellular location">
    <subcellularLocation>
        <location evidence="1">Mitochondrion inner membrane</location>
        <topology evidence="1">Multi-pass membrane protein</topology>
    </subcellularLocation>
</comment>
<evidence type="ECO:0000256" key="2">
    <source>
        <dbReference type="ARBA" id="ARBA00006375"/>
    </source>
</evidence>
<feature type="domain" description="EF-hand" evidence="15">
    <location>
        <begin position="157"/>
        <end position="192"/>
    </location>
</feature>
<evidence type="ECO:0000259" key="15">
    <source>
        <dbReference type="PROSITE" id="PS50222"/>
    </source>
</evidence>
<evidence type="ECO:0000256" key="4">
    <source>
        <dbReference type="ARBA" id="ARBA00022692"/>
    </source>
</evidence>
<dbReference type="FunFam" id="1.50.40.10:FF:000016">
    <property type="entry name" value="Solute carrier family 25 member 23"/>
    <property type="match status" value="1"/>
</dbReference>
<feature type="repeat" description="Solcar" evidence="12">
    <location>
        <begin position="483"/>
        <end position="572"/>
    </location>
</feature>
<accession>A0A4T0ICW1</accession>
<evidence type="ECO:0000256" key="10">
    <source>
        <dbReference type="ARBA" id="ARBA00023128"/>
    </source>
</evidence>
<dbReference type="InterPro" id="IPR018108">
    <property type="entry name" value="MCP_transmembrane"/>
</dbReference>
<feature type="region of interest" description="Disordered" evidence="14">
    <location>
        <begin position="225"/>
        <end position="252"/>
    </location>
</feature>
<evidence type="ECO:0000256" key="1">
    <source>
        <dbReference type="ARBA" id="ARBA00004448"/>
    </source>
</evidence>
<protein>
    <recommendedName>
        <fullName evidence="15">EF-hand domain-containing protein</fullName>
    </recommendedName>
</protein>
<evidence type="ECO:0000256" key="14">
    <source>
        <dbReference type="SAM" id="MobiDB-lite"/>
    </source>
</evidence>
<feature type="repeat" description="Solcar" evidence="12">
    <location>
        <begin position="387"/>
        <end position="473"/>
    </location>
</feature>
<dbReference type="GO" id="GO:0005509">
    <property type="term" value="F:calcium ion binding"/>
    <property type="evidence" value="ECO:0007669"/>
    <property type="project" value="InterPro"/>
</dbReference>
<dbReference type="Pfam" id="PF00153">
    <property type="entry name" value="Mito_carr"/>
    <property type="match status" value="3"/>
</dbReference>
<evidence type="ECO:0000256" key="9">
    <source>
        <dbReference type="ARBA" id="ARBA00022989"/>
    </source>
</evidence>
<dbReference type="Proteomes" id="UP000306954">
    <property type="component" value="Unassembled WGS sequence"/>
</dbReference>
<dbReference type="PROSITE" id="PS00018">
    <property type="entry name" value="EF_HAND_1"/>
    <property type="match status" value="1"/>
</dbReference>
<evidence type="ECO:0000313" key="16">
    <source>
        <dbReference type="EMBL" id="TIB16044.1"/>
    </source>
</evidence>
<sequence>MSDFYYQIPPPPFPSYSPVHTINAADRFYGTLDGTWRGGWGDRNCGTFNWKDPELRRSNSSTPPSLADYRRIEGATARRDRLKKVWNSLPTNKSIKIHSNYDYELLNSNKSWQDFCEYTFNKEFELWNIYKQLDSNNDMKLDKLDLRQALKKADIHLDDEHFTKFFNTLDQNNSGVIEFADFRDYLLLLPRHPHITEIYRYYTVKNQSRGASQLTSDADVILTADESTSRSKPKTKLTARSISPNVDHRQDKHIKHIEYDQQPDDNDSDNDIDNCTTGLLRGSQALRFLLAGGIAGAVSRTSTAPFDRLKVYLITTTKKTNMSGLSALSSAMHKIYIQGGGLTAFWVGNGLNIIKIFPESAIKFLSYETAKRIFAKHWDKVADQTDISGTSRFIAGGLGGITSQFVIYPVETVKTRMMSTASHTSKTTVLQTARDIYQKAGRRAFYRGLPAGLCGVFPYSAIDMSTFEALKIASMRYHEGEDPSNIELLACGSVSGSIGATSVYPLNLLRTRLQASGTPAHPQSYTGFVDVLNKTYSNEGLRGFYRGLIPTLAKVVPAVSISYLCYENAKRSLGV</sequence>
<keyword evidence="9" id="KW-1133">Transmembrane helix</keyword>
<dbReference type="EMBL" id="SPOF01000005">
    <property type="protein sequence ID" value="TIB16044.1"/>
    <property type="molecule type" value="Genomic_DNA"/>
</dbReference>
<dbReference type="SUPFAM" id="SSF103506">
    <property type="entry name" value="Mitochondrial carrier"/>
    <property type="match status" value="1"/>
</dbReference>
<keyword evidence="11 12" id="KW-0472">Membrane</keyword>
<evidence type="ECO:0000313" key="17">
    <source>
        <dbReference type="Proteomes" id="UP000306954"/>
    </source>
</evidence>
<comment type="caution">
    <text evidence="16">The sequence shown here is derived from an EMBL/GenBank/DDBJ whole genome shotgun (WGS) entry which is preliminary data.</text>
</comment>
<dbReference type="InterPro" id="IPR011992">
    <property type="entry name" value="EF-hand-dom_pair"/>
</dbReference>
<dbReference type="PANTHER" id="PTHR24089">
    <property type="entry name" value="SOLUTE CARRIER FAMILY 25"/>
    <property type="match status" value="1"/>
</dbReference>
<keyword evidence="5" id="KW-0479">Metal-binding</keyword>
<feature type="domain" description="EF-hand" evidence="15">
    <location>
        <begin position="121"/>
        <end position="156"/>
    </location>
</feature>
<reference evidence="16 17" key="1">
    <citation type="submission" date="2019-03" db="EMBL/GenBank/DDBJ databases">
        <title>Sequencing 23 genomes of Wallemia ichthyophaga.</title>
        <authorList>
            <person name="Gostincar C."/>
        </authorList>
    </citation>
    <scope>NUCLEOTIDE SEQUENCE [LARGE SCALE GENOMIC DNA]</scope>
    <source>
        <strain evidence="16 17">EXF-8621</strain>
    </source>
</reference>
<dbReference type="GO" id="GO:0005743">
    <property type="term" value="C:mitochondrial inner membrane"/>
    <property type="evidence" value="ECO:0007669"/>
    <property type="project" value="UniProtKB-SubCell"/>
</dbReference>
<evidence type="ECO:0000256" key="7">
    <source>
        <dbReference type="ARBA" id="ARBA00022792"/>
    </source>
</evidence>
<dbReference type="InterPro" id="IPR002067">
    <property type="entry name" value="MCP"/>
</dbReference>
<keyword evidence="8" id="KW-0106">Calcium</keyword>
<evidence type="ECO:0000256" key="8">
    <source>
        <dbReference type="ARBA" id="ARBA00022837"/>
    </source>
</evidence>
<keyword evidence="7" id="KW-0999">Mitochondrion inner membrane</keyword>
<dbReference type="PROSITE" id="PS50920">
    <property type="entry name" value="SOLCAR"/>
    <property type="match status" value="3"/>
</dbReference>
<keyword evidence="10" id="KW-0496">Mitochondrion</keyword>
<dbReference type="Pfam" id="PF13499">
    <property type="entry name" value="EF-hand_7"/>
    <property type="match status" value="1"/>
</dbReference>
<dbReference type="PROSITE" id="PS50222">
    <property type="entry name" value="EF_HAND_2"/>
    <property type="match status" value="2"/>
</dbReference>
<evidence type="ECO:0000256" key="6">
    <source>
        <dbReference type="ARBA" id="ARBA00022737"/>
    </source>
</evidence>
<keyword evidence="3 13" id="KW-0813">Transport</keyword>
<dbReference type="AlphaFoldDB" id="A0A4T0ICW1"/>
<feature type="repeat" description="Solcar" evidence="12">
    <location>
        <begin position="283"/>
        <end position="373"/>
    </location>
</feature>
<dbReference type="InterPro" id="IPR018247">
    <property type="entry name" value="EF_Hand_1_Ca_BS"/>
</dbReference>
<dbReference type="GO" id="GO:0055085">
    <property type="term" value="P:transmembrane transport"/>
    <property type="evidence" value="ECO:0007669"/>
    <property type="project" value="InterPro"/>
</dbReference>
<evidence type="ECO:0000256" key="5">
    <source>
        <dbReference type="ARBA" id="ARBA00022723"/>
    </source>
</evidence>
<gene>
    <name evidence="16" type="ORF">E3P90_00604</name>
</gene>
<name>A0A4T0ICW1_WALIC</name>
<proteinExistence type="inferred from homology"/>
<dbReference type="InterPro" id="IPR002048">
    <property type="entry name" value="EF_hand_dom"/>
</dbReference>
<dbReference type="SUPFAM" id="SSF47473">
    <property type="entry name" value="EF-hand"/>
    <property type="match status" value="1"/>
</dbReference>
<dbReference type="PRINTS" id="PR00926">
    <property type="entry name" value="MITOCARRIER"/>
</dbReference>
<evidence type="ECO:0000256" key="13">
    <source>
        <dbReference type="RuleBase" id="RU000488"/>
    </source>
</evidence>
<evidence type="ECO:0000256" key="3">
    <source>
        <dbReference type="ARBA" id="ARBA00022448"/>
    </source>
</evidence>
<evidence type="ECO:0000256" key="11">
    <source>
        <dbReference type="ARBA" id="ARBA00023136"/>
    </source>
</evidence>
<keyword evidence="6" id="KW-0677">Repeat</keyword>
<comment type="similarity">
    <text evidence="2 13">Belongs to the mitochondrial carrier (TC 2.A.29) family.</text>
</comment>
<dbReference type="Gene3D" id="1.50.40.10">
    <property type="entry name" value="Mitochondrial carrier domain"/>
    <property type="match status" value="1"/>
</dbReference>
<dbReference type="CDD" id="cd00051">
    <property type="entry name" value="EFh"/>
    <property type="match status" value="1"/>
</dbReference>